<evidence type="ECO:0000256" key="2">
    <source>
        <dbReference type="ARBA" id="ARBA00022458"/>
    </source>
</evidence>
<evidence type="ECO:0000256" key="11">
    <source>
        <dbReference type="SAM" id="Phobius"/>
    </source>
</evidence>
<protein>
    <submittedName>
        <fullName evidence="14">Cucumber peeling cupredoxin-like</fullName>
    </submittedName>
</protein>
<dbReference type="Proteomes" id="UP000694853">
    <property type="component" value="Unplaced"/>
</dbReference>
<dbReference type="AlphaFoldDB" id="A0A8B8KLX1"/>
<keyword evidence="13" id="KW-1185">Reference proteome</keyword>
<dbReference type="PANTHER" id="PTHR33021">
    <property type="entry name" value="BLUE COPPER PROTEIN"/>
    <property type="match status" value="1"/>
</dbReference>
<dbReference type="InterPro" id="IPR003245">
    <property type="entry name" value="Phytocyanin_dom"/>
</dbReference>
<keyword evidence="3" id="KW-0479">Metal-binding</keyword>
<organism evidence="13 14">
    <name type="scientific">Abrus precatorius</name>
    <name type="common">Indian licorice</name>
    <name type="synonym">Glycine abrus</name>
    <dbReference type="NCBI Taxonomy" id="3816"/>
    <lineage>
        <taxon>Eukaryota</taxon>
        <taxon>Viridiplantae</taxon>
        <taxon>Streptophyta</taxon>
        <taxon>Embryophyta</taxon>
        <taxon>Tracheophyta</taxon>
        <taxon>Spermatophyta</taxon>
        <taxon>Magnoliopsida</taxon>
        <taxon>eudicotyledons</taxon>
        <taxon>Gunneridae</taxon>
        <taxon>Pentapetalae</taxon>
        <taxon>rosids</taxon>
        <taxon>fabids</taxon>
        <taxon>Fabales</taxon>
        <taxon>Fabaceae</taxon>
        <taxon>Papilionoideae</taxon>
        <taxon>50 kb inversion clade</taxon>
        <taxon>NPAAA clade</taxon>
        <taxon>indigoferoid/millettioid clade</taxon>
        <taxon>Abreae</taxon>
        <taxon>Abrus</taxon>
    </lineage>
</organism>
<dbReference type="GO" id="GO:0005886">
    <property type="term" value="C:plasma membrane"/>
    <property type="evidence" value="ECO:0007669"/>
    <property type="project" value="TreeGrafter"/>
</dbReference>
<dbReference type="InterPro" id="IPR008972">
    <property type="entry name" value="Cupredoxin"/>
</dbReference>
<dbReference type="Gene3D" id="2.60.40.420">
    <property type="entry name" value="Cupredoxins - blue copper proteins"/>
    <property type="match status" value="1"/>
</dbReference>
<keyword evidence="6 11" id="KW-0472">Membrane</keyword>
<sequence length="219" mass="23581">MANAMTGVSTGGAATFTSISHSSLHFHFQLLVYDFNFFILINKAHIVWKKLRSINKMNVIGVGGVLALAILMLTQSAEAQRVHVVGDDLGWRVPSDSSAYRNWASDKSFAVGDILRFNFETGVHNVVEVSEESYNSCNSRILGSALSTGPANVTINTSGQHYYICGFGQHCANGQKLAINVSGSSSAPTSPTPPSSSSPTSFPSFVPFLFFSSFMIMLL</sequence>
<dbReference type="InterPro" id="IPR028871">
    <property type="entry name" value="BlueCu_1_BS"/>
</dbReference>
<dbReference type="PROSITE" id="PS51485">
    <property type="entry name" value="PHYTOCYANIN"/>
    <property type="match status" value="1"/>
</dbReference>
<name>A0A8B8KLX1_ABRPR</name>
<gene>
    <name evidence="14" type="primary">LOC113857227</name>
</gene>
<comment type="function">
    <text evidence="10">May act as a carbohydrate transporter.</text>
</comment>
<comment type="subcellular location">
    <subcellularLocation>
        <location evidence="1">Endomembrane system</location>
    </subcellularLocation>
</comment>
<dbReference type="PANTHER" id="PTHR33021:SF494">
    <property type="entry name" value="BLUE COPPER PROTEIN"/>
    <property type="match status" value="1"/>
</dbReference>
<accession>A0A8B8KLX1</accession>
<evidence type="ECO:0000256" key="3">
    <source>
        <dbReference type="ARBA" id="ARBA00022723"/>
    </source>
</evidence>
<dbReference type="PROSITE" id="PS00196">
    <property type="entry name" value="COPPER_BLUE"/>
    <property type="match status" value="1"/>
</dbReference>
<dbReference type="CDD" id="cd13920">
    <property type="entry name" value="Stellacyanin"/>
    <property type="match status" value="1"/>
</dbReference>
<evidence type="ECO:0000256" key="9">
    <source>
        <dbReference type="ARBA" id="ARBA00035011"/>
    </source>
</evidence>
<dbReference type="OrthoDB" id="5421909at2759"/>
<feature type="transmembrane region" description="Helical" evidence="11">
    <location>
        <begin position="57"/>
        <end position="77"/>
    </location>
</feature>
<evidence type="ECO:0000313" key="13">
    <source>
        <dbReference type="Proteomes" id="UP000694853"/>
    </source>
</evidence>
<dbReference type="GO" id="GO:0046872">
    <property type="term" value="F:metal ion binding"/>
    <property type="evidence" value="ECO:0007669"/>
    <property type="project" value="UniProtKB-KW"/>
</dbReference>
<keyword evidence="5" id="KW-0186">Copper</keyword>
<evidence type="ECO:0000256" key="4">
    <source>
        <dbReference type="ARBA" id="ARBA00022729"/>
    </source>
</evidence>
<dbReference type="RefSeq" id="XP_027344825.1">
    <property type="nucleotide sequence ID" value="XM_027489024.1"/>
</dbReference>
<evidence type="ECO:0000256" key="6">
    <source>
        <dbReference type="ARBA" id="ARBA00023136"/>
    </source>
</evidence>
<evidence type="ECO:0000313" key="14">
    <source>
        <dbReference type="RefSeq" id="XP_027344825.1"/>
    </source>
</evidence>
<reference evidence="14" key="2">
    <citation type="submission" date="2025-08" db="UniProtKB">
        <authorList>
            <consortium name="RefSeq"/>
        </authorList>
    </citation>
    <scope>IDENTIFICATION</scope>
    <source>
        <tissue evidence="14">Young leaves</tissue>
    </source>
</reference>
<dbReference type="GO" id="GO:0009877">
    <property type="term" value="P:nodulation"/>
    <property type="evidence" value="ECO:0007669"/>
    <property type="project" value="UniProtKB-KW"/>
</dbReference>
<dbReference type="GO" id="GO:0009055">
    <property type="term" value="F:electron transfer activity"/>
    <property type="evidence" value="ECO:0007669"/>
    <property type="project" value="InterPro"/>
</dbReference>
<keyword evidence="7" id="KW-1015">Disulfide bond</keyword>
<dbReference type="KEGG" id="aprc:113857227"/>
<evidence type="ECO:0000259" key="12">
    <source>
        <dbReference type="PROSITE" id="PS51485"/>
    </source>
</evidence>
<dbReference type="SUPFAM" id="SSF49503">
    <property type="entry name" value="Cupredoxins"/>
    <property type="match status" value="1"/>
</dbReference>
<keyword evidence="11" id="KW-0812">Transmembrane</keyword>
<dbReference type="Pfam" id="PF02298">
    <property type="entry name" value="Cu_bind_like"/>
    <property type="match status" value="1"/>
</dbReference>
<feature type="domain" description="Phytocyanin" evidence="12">
    <location>
        <begin position="81"/>
        <end position="183"/>
    </location>
</feature>
<dbReference type="InterPro" id="IPR039391">
    <property type="entry name" value="Phytocyanin-like"/>
</dbReference>
<reference evidence="13" key="1">
    <citation type="journal article" date="2019" name="Toxins">
        <title>Detection of Abrin-Like and Prepropulchellin-Like Toxin Genes and Transcripts Using Whole Genome Sequencing and Full-Length Transcript Sequencing of Abrus precatorius.</title>
        <authorList>
            <person name="Hovde B.T."/>
            <person name="Daligault H.E."/>
            <person name="Hanschen E.R."/>
            <person name="Kunde Y.A."/>
            <person name="Johnson M.B."/>
            <person name="Starkenburg S.R."/>
            <person name="Johnson S.L."/>
        </authorList>
    </citation>
    <scope>NUCLEOTIDE SEQUENCE [LARGE SCALE GENOMIC DNA]</scope>
</reference>
<evidence type="ECO:0000256" key="10">
    <source>
        <dbReference type="ARBA" id="ARBA00037626"/>
    </source>
</evidence>
<keyword evidence="11" id="KW-1133">Transmembrane helix</keyword>
<keyword evidence="2" id="KW-0536">Nodulation</keyword>
<comment type="similarity">
    <text evidence="9">Belongs to the early nodulin-like (ENODL) family.</text>
</comment>
<keyword evidence="8" id="KW-0325">Glycoprotein</keyword>
<dbReference type="GO" id="GO:0012505">
    <property type="term" value="C:endomembrane system"/>
    <property type="evidence" value="ECO:0007669"/>
    <property type="project" value="UniProtKB-SubCell"/>
</dbReference>
<proteinExistence type="inferred from homology"/>
<keyword evidence="4" id="KW-0732">Signal</keyword>
<dbReference type="FunFam" id="2.60.40.420:FF:000034">
    <property type="entry name" value="Cupredoxin superfamily protein"/>
    <property type="match status" value="1"/>
</dbReference>
<evidence type="ECO:0000256" key="5">
    <source>
        <dbReference type="ARBA" id="ARBA00023008"/>
    </source>
</evidence>
<dbReference type="GeneID" id="113857227"/>
<evidence type="ECO:0000256" key="7">
    <source>
        <dbReference type="ARBA" id="ARBA00023157"/>
    </source>
</evidence>
<evidence type="ECO:0000256" key="8">
    <source>
        <dbReference type="ARBA" id="ARBA00023180"/>
    </source>
</evidence>
<evidence type="ECO:0000256" key="1">
    <source>
        <dbReference type="ARBA" id="ARBA00004308"/>
    </source>
</evidence>